<accession>A0A9D1UQK6</accession>
<name>A0A9D1UQK6_9CORY</name>
<evidence type="ECO:0000313" key="1">
    <source>
        <dbReference type="EMBL" id="HIW96569.1"/>
    </source>
</evidence>
<reference evidence="1" key="1">
    <citation type="journal article" date="2021" name="PeerJ">
        <title>Extensive microbial diversity within the chicken gut microbiome revealed by metagenomics and culture.</title>
        <authorList>
            <person name="Gilroy R."/>
            <person name="Ravi A."/>
            <person name="Getino M."/>
            <person name="Pursley I."/>
            <person name="Horton D.L."/>
            <person name="Alikhan N.F."/>
            <person name="Baker D."/>
            <person name="Gharbi K."/>
            <person name="Hall N."/>
            <person name="Watson M."/>
            <person name="Adriaenssens E.M."/>
            <person name="Foster-Nyarko E."/>
            <person name="Jarju S."/>
            <person name="Secka A."/>
            <person name="Antonio M."/>
            <person name="Oren A."/>
            <person name="Chaudhuri R.R."/>
            <person name="La Ragione R."/>
            <person name="Hildebrand F."/>
            <person name="Pallen M.J."/>
        </authorList>
    </citation>
    <scope>NUCLEOTIDE SEQUENCE</scope>
    <source>
        <strain evidence="1">4376</strain>
    </source>
</reference>
<dbReference type="Proteomes" id="UP000824189">
    <property type="component" value="Unassembled WGS sequence"/>
</dbReference>
<sequence>MIPEHIDIAGLSSLLGDATVVIDDTFPLDDTVDPAMLESEVANAATAEPAMGTVKMALVPGEGISSADLRDVAQGIKDSTGATTVIVHSPDNTAVVAENFSRFAIETHTSALANPANAESAADVATSTAHFAELVAADQPPTLTITGLVLAGTITCIATGAFATKLITKVTRT</sequence>
<evidence type="ECO:0000313" key="2">
    <source>
        <dbReference type="Proteomes" id="UP000824189"/>
    </source>
</evidence>
<dbReference type="AlphaFoldDB" id="A0A9D1UQK6"/>
<dbReference type="EMBL" id="DXFZ01000107">
    <property type="protein sequence ID" value="HIW96569.1"/>
    <property type="molecule type" value="Genomic_DNA"/>
</dbReference>
<gene>
    <name evidence="1" type="ORF">H9867_08850</name>
</gene>
<proteinExistence type="predicted"/>
<dbReference type="Pfam" id="PF20381">
    <property type="entry name" value="Rv1476"/>
    <property type="match status" value="1"/>
</dbReference>
<protein>
    <submittedName>
        <fullName evidence="1">Uncharacterized protein</fullName>
    </submittedName>
</protein>
<comment type="caution">
    <text evidence="1">The sequence shown here is derived from an EMBL/GenBank/DDBJ whole genome shotgun (WGS) entry which is preliminary data.</text>
</comment>
<dbReference type="InterPro" id="IPR046498">
    <property type="entry name" value="Rv1476-like"/>
</dbReference>
<organism evidence="1 2">
    <name type="scientific">Candidatus Corynebacterium gallistercoris</name>
    <dbReference type="NCBI Taxonomy" id="2838530"/>
    <lineage>
        <taxon>Bacteria</taxon>
        <taxon>Bacillati</taxon>
        <taxon>Actinomycetota</taxon>
        <taxon>Actinomycetes</taxon>
        <taxon>Mycobacteriales</taxon>
        <taxon>Corynebacteriaceae</taxon>
        <taxon>Corynebacterium</taxon>
    </lineage>
</organism>
<reference evidence="1" key="2">
    <citation type="submission" date="2021-04" db="EMBL/GenBank/DDBJ databases">
        <authorList>
            <person name="Gilroy R."/>
        </authorList>
    </citation>
    <scope>NUCLEOTIDE SEQUENCE</scope>
    <source>
        <strain evidence="1">4376</strain>
    </source>
</reference>